<gene>
    <name evidence="10" type="ORF">SMN809_LOCUS34631</name>
</gene>
<evidence type="ECO:0000313" key="10">
    <source>
        <dbReference type="EMBL" id="CAF4494394.1"/>
    </source>
</evidence>
<reference evidence="10" key="1">
    <citation type="submission" date="2021-02" db="EMBL/GenBank/DDBJ databases">
        <authorList>
            <person name="Nowell W R."/>
        </authorList>
    </citation>
    <scope>NUCLEOTIDE SEQUENCE</scope>
</reference>
<evidence type="ECO:0000259" key="9">
    <source>
        <dbReference type="PROSITE" id="PS50929"/>
    </source>
</evidence>
<feature type="transmembrane region" description="Helical" evidence="8">
    <location>
        <begin position="197"/>
        <end position="215"/>
    </location>
</feature>
<evidence type="ECO:0000256" key="2">
    <source>
        <dbReference type="ARBA" id="ARBA00022448"/>
    </source>
</evidence>
<dbReference type="InterPro" id="IPR027417">
    <property type="entry name" value="P-loop_NTPase"/>
</dbReference>
<evidence type="ECO:0000313" key="11">
    <source>
        <dbReference type="Proteomes" id="UP000676336"/>
    </source>
</evidence>
<feature type="transmembrane region" description="Helical" evidence="8">
    <location>
        <begin position="122"/>
        <end position="142"/>
    </location>
</feature>
<dbReference type="Gene3D" id="1.20.1560.10">
    <property type="entry name" value="ABC transporter type 1, transmembrane domain"/>
    <property type="match status" value="1"/>
</dbReference>
<evidence type="ECO:0000256" key="5">
    <source>
        <dbReference type="ARBA" id="ARBA00022989"/>
    </source>
</evidence>
<sequence length="333" mass="37535">MEQKGGRYQEMVNSQTRKEPENDRIVAVNEREIEDKKLSSERPYLLEDDKILSEKESIRKPITEKDALFRLLSMNKPEYIHILIGCILCAIAGATLPAFAILLLKLLMAFKSCTDSSKVQNVLIFGFSMIALGIVTMVIRFFQVGSYMLNLSKISPFSSFLRQEVAYFDREENNSNSICTRLSSDALAVQKMAGTRLGIIFETMTMAAFALIFGGFFSWQIALIVFVFLLVGFIFAYAYITLQATLTNRCGDLSKMASSNICVRYFFLASDPYCLEFDDMGSSLTAAQNFFELFDRIPAIDNSSTEGRKLVSKRDGKKHIAELCVTRYNVCDG</sequence>
<evidence type="ECO:0000256" key="7">
    <source>
        <dbReference type="SAM" id="MobiDB-lite"/>
    </source>
</evidence>
<keyword evidence="2" id="KW-0813">Transport</keyword>
<protein>
    <recommendedName>
        <fullName evidence="9">ABC transmembrane type-1 domain-containing protein</fullName>
    </recommendedName>
</protein>
<organism evidence="10 11">
    <name type="scientific">Rotaria magnacalcarata</name>
    <dbReference type="NCBI Taxonomy" id="392030"/>
    <lineage>
        <taxon>Eukaryota</taxon>
        <taxon>Metazoa</taxon>
        <taxon>Spiralia</taxon>
        <taxon>Gnathifera</taxon>
        <taxon>Rotifera</taxon>
        <taxon>Eurotatoria</taxon>
        <taxon>Bdelloidea</taxon>
        <taxon>Philodinida</taxon>
        <taxon>Philodinidae</taxon>
        <taxon>Rotaria</taxon>
    </lineage>
</organism>
<evidence type="ECO:0000256" key="8">
    <source>
        <dbReference type="SAM" id="Phobius"/>
    </source>
</evidence>
<dbReference type="PANTHER" id="PTHR43394:SF11">
    <property type="entry name" value="ATP-BINDING CASSETTE TRANSPORTER"/>
    <property type="match status" value="1"/>
</dbReference>
<dbReference type="InterPro" id="IPR039421">
    <property type="entry name" value="Type_1_exporter"/>
</dbReference>
<evidence type="ECO:0000256" key="1">
    <source>
        <dbReference type="ARBA" id="ARBA00004141"/>
    </source>
</evidence>
<comment type="caution">
    <text evidence="10">The sequence shown here is derived from an EMBL/GenBank/DDBJ whole genome shotgun (WGS) entry which is preliminary data.</text>
</comment>
<dbReference type="PROSITE" id="PS50929">
    <property type="entry name" value="ABC_TM1F"/>
    <property type="match status" value="1"/>
</dbReference>
<feature type="domain" description="ABC transmembrane type-1" evidence="9">
    <location>
        <begin position="83"/>
        <end position="249"/>
    </location>
</feature>
<dbReference type="EMBL" id="CAJOBI010080026">
    <property type="protein sequence ID" value="CAF4494394.1"/>
    <property type="molecule type" value="Genomic_DNA"/>
</dbReference>
<keyword evidence="6 8" id="KW-0472">Membrane</keyword>
<evidence type="ECO:0000256" key="3">
    <source>
        <dbReference type="ARBA" id="ARBA00022692"/>
    </source>
</evidence>
<evidence type="ECO:0000256" key="4">
    <source>
        <dbReference type="ARBA" id="ARBA00022737"/>
    </source>
</evidence>
<feature type="transmembrane region" description="Helical" evidence="8">
    <location>
        <begin position="221"/>
        <end position="240"/>
    </location>
</feature>
<comment type="subcellular location">
    <subcellularLocation>
        <location evidence="1">Membrane</location>
        <topology evidence="1">Multi-pass membrane protein</topology>
    </subcellularLocation>
</comment>
<dbReference type="GO" id="GO:0005524">
    <property type="term" value="F:ATP binding"/>
    <property type="evidence" value="ECO:0007669"/>
    <property type="project" value="InterPro"/>
</dbReference>
<name>A0A8S2XHN5_9BILA</name>
<keyword evidence="4" id="KW-0677">Repeat</keyword>
<dbReference type="PANTHER" id="PTHR43394">
    <property type="entry name" value="ATP-DEPENDENT PERMEASE MDL1, MITOCHONDRIAL"/>
    <property type="match status" value="1"/>
</dbReference>
<dbReference type="GO" id="GO:0005743">
    <property type="term" value="C:mitochondrial inner membrane"/>
    <property type="evidence" value="ECO:0007669"/>
    <property type="project" value="TreeGrafter"/>
</dbReference>
<dbReference type="Pfam" id="PF00664">
    <property type="entry name" value="ABC_membrane"/>
    <property type="match status" value="1"/>
</dbReference>
<dbReference type="InterPro" id="IPR036640">
    <property type="entry name" value="ABC1_TM_sf"/>
</dbReference>
<keyword evidence="3 8" id="KW-0812">Transmembrane</keyword>
<dbReference type="InterPro" id="IPR011527">
    <property type="entry name" value="ABC1_TM_dom"/>
</dbReference>
<feature type="compositionally biased region" description="Basic and acidic residues" evidence="7">
    <location>
        <begin position="16"/>
        <end position="26"/>
    </location>
</feature>
<dbReference type="GO" id="GO:0015421">
    <property type="term" value="F:ABC-type oligopeptide transporter activity"/>
    <property type="evidence" value="ECO:0007669"/>
    <property type="project" value="TreeGrafter"/>
</dbReference>
<keyword evidence="5 8" id="KW-1133">Transmembrane helix</keyword>
<dbReference type="SUPFAM" id="SSF90123">
    <property type="entry name" value="ABC transporter transmembrane region"/>
    <property type="match status" value="1"/>
</dbReference>
<proteinExistence type="predicted"/>
<dbReference type="Proteomes" id="UP000676336">
    <property type="component" value="Unassembled WGS sequence"/>
</dbReference>
<feature type="transmembrane region" description="Helical" evidence="8">
    <location>
        <begin position="79"/>
        <end position="102"/>
    </location>
</feature>
<dbReference type="Gene3D" id="3.40.50.300">
    <property type="entry name" value="P-loop containing nucleotide triphosphate hydrolases"/>
    <property type="match status" value="1"/>
</dbReference>
<feature type="region of interest" description="Disordered" evidence="7">
    <location>
        <begin position="1"/>
        <end position="26"/>
    </location>
</feature>
<dbReference type="AlphaFoldDB" id="A0A8S2XHN5"/>
<accession>A0A8S2XHN5</accession>
<dbReference type="GO" id="GO:0090374">
    <property type="term" value="P:oligopeptide export from mitochondrion"/>
    <property type="evidence" value="ECO:0007669"/>
    <property type="project" value="TreeGrafter"/>
</dbReference>
<evidence type="ECO:0000256" key="6">
    <source>
        <dbReference type="ARBA" id="ARBA00023136"/>
    </source>
</evidence>